<sequence>MVTRGYDGLPNKYNTLDIGPALVVGTVELTDAQLEKIQSEYQNGGECGWCGNVASMLRPPHMFDYGKNGERMCKICWNHDRQMYLGANGVDIGLFDEDDKSESCTSCSKYLAEEA</sequence>
<proteinExistence type="predicted"/>
<comment type="caution">
    <text evidence="1">The sequence shown here is derived from an EMBL/GenBank/DDBJ whole genome shotgun (WGS) entry which is preliminary data.</text>
</comment>
<accession>A0ABW4ZSA2</accession>
<dbReference type="Proteomes" id="UP001597343">
    <property type="component" value="Unassembled WGS sequence"/>
</dbReference>
<keyword evidence="2" id="KW-1185">Reference proteome</keyword>
<gene>
    <name evidence="1" type="ORF">ACFSOY_00450</name>
</gene>
<dbReference type="EMBL" id="JBHUIO010000002">
    <property type="protein sequence ID" value="MFD2168486.1"/>
    <property type="molecule type" value="Genomic_DNA"/>
</dbReference>
<organism evidence="1 2">
    <name type="scientific">Tumebacillus lipolyticus</name>
    <dbReference type="NCBI Taxonomy" id="1280370"/>
    <lineage>
        <taxon>Bacteria</taxon>
        <taxon>Bacillati</taxon>
        <taxon>Bacillota</taxon>
        <taxon>Bacilli</taxon>
        <taxon>Bacillales</taxon>
        <taxon>Alicyclobacillaceae</taxon>
        <taxon>Tumebacillus</taxon>
    </lineage>
</organism>
<evidence type="ECO:0000313" key="1">
    <source>
        <dbReference type="EMBL" id="MFD2168486.1"/>
    </source>
</evidence>
<name>A0ABW4ZSA2_9BACL</name>
<reference evidence="2" key="1">
    <citation type="journal article" date="2019" name="Int. J. Syst. Evol. Microbiol.">
        <title>The Global Catalogue of Microorganisms (GCM) 10K type strain sequencing project: providing services to taxonomists for standard genome sequencing and annotation.</title>
        <authorList>
            <consortium name="The Broad Institute Genomics Platform"/>
            <consortium name="The Broad Institute Genome Sequencing Center for Infectious Disease"/>
            <person name="Wu L."/>
            <person name="Ma J."/>
        </authorList>
    </citation>
    <scope>NUCLEOTIDE SEQUENCE [LARGE SCALE GENOMIC DNA]</scope>
    <source>
        <strain evidence="2">CGMCC 1.13574</strain>
    </source>
</reference>
<dbReference type="RefSeq" id="WP_386043239.1">
    <property type="nucleotide sequence ID" value="NZ_JBHUIO010000002.1"/>
</dbReference>
<protein>
    <submittedName>
        <fullName evidence="1">Uncharacterized protein</fullName>
    </submittedName>
</protein>
<evidence type="ECO:0000313" key="2">
    <source>
        <dbReference type="Proteomes" id="UP001597343"/>
    </source>
</evidence>